<evidence type="ECO:0000256" key="2">
    <source>
        <dbReference type="ARBA" id="ARBA00023002"/>
    </source>
</evidence>
<reference evidence="4 5" key="1">
    <citation type="submission" date="2013-05" db="EMBL/GenBank/DDBJ databases">
        <title>The Genome Sequence of Corynebacterium pyruviciproducens 1773O (ATCC BAA-1742).</title>
        <authorList>
            <consortium name="The Broad Institute Genomics Platform"/>
            <person name="Earl A."/>
            <person name="Ward D."/>
            <person name="Feldgarden M."/>
            <person name="Gevers D."/>
            <person name="Tong J."/>
            <person name="Walker B."/>
            <person name="Young S."/>
            <person name="Zeng Q."/>
            <person name="Gargeya S."/>
            <person name="Fitzgerald M."/>
            <person name="Haas B."/>
            <person name="Abouelleil A."/>
            <person name="Allen A.W."/>
            <person name="Alvarado L."/>
            <person name="Arachchi H.M."/>
            <person name="Berlin A.M."/>
            <person name="Chapman S.B."/>
            <person name="Gainer-Dewar J."/>
            <person name="Goldberg J."/>
            <person name="Griggs A."/>
            <person name="Gujja S."/>
            <person name="Hansen M."/>
            <person name="Howarth C."/>
            <person name="Imamovic A."/>
            <person name="Ireland A."/>
            <person name="Larimer J."/>
            <person name="McCowan C."/>
            <person name="Murphy C."/>
            <person name="Pearson M."/>
            <person name="Poon T.W."/>
            <person name="Priest M."/>
            <person name="Roberts A."/>
            <person name="Saif S."/>
            <person name="Shea T."/>
            <person name="Sisk P."/>
            <person name="Sykes S."/>
            <person name="Wortman J."/>
            <person name="Nusbaum C."/>
            <person name="Birren B."/>
        </authorList>
    </citation>
    <scope>NUCLEOTIDE SEQUENCE [LARGE SCALE GENOMIC DNA]</scope>
    <source>
        <strain evidence="4 5">ATCC BAA-1742</strain>
    </source>
</reference>
<dbReference type="RefSeq" id="WP_016458477.1">
    <property type="nucleotide sequence ID" value="NZ_KE150447.1"/>
</dbReference>
<dbReference type="EMBL" id="ATBY01000015">
    <property type="protein sequence ID" value="EPD68551.1"/>
    <property type="molecule type" value="Genomic_DNA"/>
</dbReference>
<dbReference type="PANTHER" id="PTHR44196">
    <property type="entry name" value="DEHYDROGENASE/REDUCTASE SDR FAMILY MEMBER 7B"/>
    <property type="match status" value="1"/>
</dbReference>
<dbReference type="GO" id="GO:0016020">
    <property type="term" value="C:membrane"/>
    <property type="evidence" value="ECO:0007669"/>
    <property type="project" value="TreeGrafter"/>
</dbReference>
<comment type="caution">
    <text evidence="4">The sequence shown here is derived from an EMBL/GenBank/DDBJ whole genome shotgun (WGS) entry which is preliminary data.</text>
</comment>
<organism evidence="4 5">
    <name type="scientific">Corynebacterium pyruviciproducens ATCC BAA-1742</name>
    <dbReference type="NCBI Taxonomy" id="1125779"/>
    <lineage>
        <taxon>Bacteria</taxon>
        <taxon>Bacillati</taxon>
        <taxon>Actinomycetota</taxon>
        <taxon>Actinomycetes</taxon>
        <taxon>Mycobacteriales</taxon>
        <taxon>Corynebacteriaceae</taxon>
        <taxon>Corynebacterium</taxon>
    </lineage>
</organism>
<evidence type="ECO:0000256" key="1">
    <source>
        <dbReference type="ARBA" id="ARBA00006484"/>
    </source>
</evidence>
<feature type="region of interest" description="Disordered" evidence="3">
    <location>
        <begin position="214"/>
        <end position="239"/>
    </location>
</feature>
<evidence type="ECO:0000256" key="3">
    <source>
        <dbReference type="SAM" id="MobiDB-lite"/>
    </source>
</evidence>
<gene>
    <name evidence="4" type="ORF">HMPREF1219_01735</name>
</gene>
<dbReference type="Pfam" id="PF00106">
    <property type="entry name" value="adh_short"/>
    <property type="match status" value="1"/>
</dbReference>
<dbReference type="Proteomes" id="UP000014408">
    <property type="component" value="Unassembled WGS sequence"/>
</dbReference>
<evidence type="ECO:0000313" key="5">
    <source>
        <dbReference type="Proteomes" id="UP000014408"/>
    </source>
</evidence>
<keyword evidence="5" id="KW-1185">Reference proteome</keyword>
<dbReference type="PROSITE" id="PS00061">
    <property type="entry name" value="ADH_SHORT"/>
    <property type="match status" value="1"/>
</dbReference>
<dbReference type="PANTHER" id="PTHR44196:SF1">
    <property type="entry name" value="DEHYDROGENASE_REDUCTASE SDR FAMILY MEMBER 7B"/>
    <property type="match status" value="1"/>
</dbReference>
<name>S2YW40_9CORY</name>
<protein>
    <submittedName>
        <fullName evidence="4">Uncharacterized protein</fullName>
    </submittedName>
</protein>
<dbReference type="InterPro" id="IPR002347">
    <property type="entry name" value="SDR_fam"/>
</dbReference>
<dbReference type="STRING" id="1125779.HMPREF1219_01735"/>
<dbReference type="InterPro" id="IPR036291">
    <property type="entry name" value="NAD(P)-bd_dom_sf"/>
</dbReference>
<dbReference type="PATRIC" id="fig|1125779.3.peg.1687"/>
<proteinExistence type="inferred from homology"/>
<dbReference type="Gene3D" id="3.40.50.720">
    <property type="entry name" value="NAD(P)-binding Rossmann-like Domain"/>
    <property type="match status" value="1"/>
</dbReference>
<dbReference type="PRINTS" id="PR00081">
    <property type="entry name" value="GDHRDH"/>
</dbReference>
<dbReference type="GO" id="GO:0016491">
    <property type="term" value="F:oxidoreductase activity"/>
    <property type="evidence" value="ECO:0007669"/>
    <property type="project" value="UniProtKB-KW"/>
</dbReference>
<dbReference type="NCBIfam" id="NF006073">
    <property type="entry name" value="PRK08219.1"/>
    <property type="match status" value="1"/>
</dbReference>
<accession>S2YW40</accession>
<dbReference type="SUPFAM" id="SSF51735">
    <property type="entry name" value="NAD(P)-binding Rossmann-fold domains"/>
    <property type="match status" value="1"/>
</dbReference>
<dbReference type="AlphaFoldDB" id="S2YW40"/>
<evidence type="ECO:0000313" key="4">
    <source>
        <dbReference type="EMBL" id="EPD68551.1"/>
    </source>
</evidence>
<dbReference type="HOGENOM" id="CLU_010194_2_10_11"/>
<comment type="similarity">
    <text evidence="1">Belongs to the short-chain dehydrogenases/reductases (SDR) family.</text>
</comment>
<keyword evidence="2" id="KW-0560">Oxidoreductase</keyword>
<sequence length="239" mass="25473">MKALVTGATGGVGRALLPLLVEKGYEVYAQWHRQEPADVPGVTWFHDADGFGGFDEPLDAAIYLAGVCELNNLEDTTRDEWDRAFNVNVTQPALMTNALLPALRAAGGHVIYVNSGSGLTAKAGWGTYCASKFAAKAWCDTLRQEEPALRVTSIHPGRINTPMQQKIVATEGGTYDGAKFIQPATVATVIMGALATTPDATPTEIMIRPRATNVARHSNDGPNGHDGATGVALESDRRK</sequence>
<dbReference type="eggNOG" id="COG4221">
    <property type="taxonomic scope" value="Bacteria"/>
</dbReference>
<dbReference type="InterPro" id="IPR020904">
    <property type="entry name" value="Sc_DH/Rdtase_CS"/>
</dbReference>